<evidence type="ECO:0000256" key="2">
    <source>
        <dbReference type="ARBA" id="ARBA00022475"/>
    </source>
</evidence>
<evidence type="ECO:0000256" key="3">
    <source>
        <dbReference type="ARBA" id="ARBA00022692"/>
    </source>
</evidence>
<dbReference type="GO" id="GO:0005886">
    <property type="term" value="C:plasma membrane"/>
    <property type="evidence" value="ECO:0007669"/>
    <property type="project" value="UniProtKB-SubCell"/>
</dbReference>
<dbReference type="EMBL" id="WHNP01000011">
    <property type="protein sequence ID" value="MPW18144.1"/>
    <property type="molecule type" value="Genomic_DNA"/>
</dbReference>
<feature type="transmembrane region" description="Helical" evidence="6">
    <location>
        <begin position="32"/>
        <end position="55"/>
    </location>
</feature>
<feature type="transmembrane region" description="Helical" evidence="6">
    <location>
        <begin position="121"/>
        <end position="139"/>
    </location>
</feature>
<dbReference type="RefSeq" id="WP_152759213.1">
    <property type="nucleotide sequence ID" value="NZ_WHNP01000011.1"/>
</dbReference>
<proteinExistence type="predicted"/>
<feature type="transmembrane region" description="Helical" evidence="6">
    <location>
        <begin position="214"/>
        <end position="237"/>
    </location>
</feature>
<evidence type="ECO:0000313" key="7">
    <source>
        <dbReference type="EMBL" id="MPW18144.1"/>
    </source>
</evidence>
<dbReference type="Pfam" id="PF03706">
    <property type="entry name" value="LPG_synthase_TM"/>
    <property type="match status" value="1"/>
</dbReference>
<evidence type="ECO:0000313" key="8">
    <source>
        <dbReference type="Proteomes" id="UP000484381"/>
    </source>
</evidence>
<feature type="transmembrane region" description="Helical" evidence="6">
    <location>
        <begin position="249"/>
        <end position="270"/>
    </location>
</feature>
<dbReference type="Proteomes" id="UP000484381">
    <property type="component" value="Unassembled WGS sequence"/>
</dbReference>
<evidence type="ECO:0000256" key="1">
    <source>
        <dbReference type="ARBA" id="ARBA00004651"/>
    </source>
</evidence>
<comment type="subcellular location">
    <subcellularLocation>
        <location evidence="1">Cell membrane</location>
        <topology evidence="1">Multi-pass membrane protein</topology>
    </subcellularLocation>
</comment>
<feature type="transmembrane region" description="Helical" evidence="6">
    <location>
        <begin position="151"/>
        <end position="172"/>
    </location>
</feature>
<dbReference type="PANTHER" id="PTHR39087">
    <property type="entry name" value="UPF0104 MEMBRANE PROTEIN MJ1595"/>
    <property type="match status" value="1"/>
</dbReference>
<name>A0A7X1N9Z2_9BURK</name>
<sequence>MKHFGRLAAFCGLAIATWLVWRSHPLTIFRLLQAAGVGLLAAAFAHVLSMLPNAWDWRSLIRPAQRPRFTTMLKLVWIRESVNGLLPVARIGGEIVSFRLLCRLDVRPSTAAASLVVDLQLTVISQLLFALAAFAYLLGQTSSDAARLAGELAWGITIATPVLLLFALVQHARPFERAAKSLNRIASGKLYELIGRSARVDQSIKLTWRRTWIVIRYLFLWQPLQFAGFAFEIWLALRVLGADVSFVQALVIEALIQLVSSAAFLMPAGLGIQEGGFVLIGGMLGFDAETCLALAGARRIRDLLFYVPGLIVWQAAEFSPDSSRSA</sequence>
<evidence type="ECO:0000256" key="5">
    <source>
        <dbReference type="ARBA" id="ARBA00023136"/>
    </source>
</evidence>
<protein>
    <recommendedName>
        <fullName evidence="9">TIGR00374 family protein</fullName>
    </recommendedName>
</protein>
<keyword evidence="8" id="KW-1185">Reference proteome</keyword>
<keyword evidence="5 6" id="KW-0472">Membrane</keyword>
<keyword evidence="2" id="KW-1003">Cell membrane</keyword>
<evidence type="ECO:0000256" key="6">
    <source>
        <dbReference type="SAM" id="Phobius"/>
    </source>
</evidence>
<accession>A0A7X1N9Z2</accession>
<evidence type="ECO:0008006" key="9">
    <source>
        <dbReference type="Google" id="ProtNLM"/>
    </source>
</evidence>
<comment type="caution">
    <text evidence="7">The sequence shown here is derived from an EMBL/GenBank/DDBJ whole genome shotgun (WGS) entry which is preliminary data.</text>
</comment>
<organism evidence="7 8">
    <name type="scientific">Paraburkholderia franconis</name>
    <dbReference type="NCBI Taxonomy" id="2654983"/>
    <lineage>
        <taxon>Bacteria</taxon>
        <taxon>Pseudomonadati</taxon>
        <taxon>Pseudomonadota</taxon>
        <taxon>Betaproteobacteria</taxon>
        <taxon>Burkholderiales</taxon>
        <taxon>Burkholderiaceae</taxon>
        <taxon>Paraburkholderia</taxon>
    </lineage>
</organism>
<evidence type="ECO:0000256" key="4">
    <source>
        <dbReference type="ARBA" id="ARBA00022989"/>
    </source>
</evidence>
<dbReference type="AlphaFoldDB" id="A0A7X1N9Z2"/>
<dbReference type="NCBIfam" id="TIGR03476">
    <property type="entry name" value="HpnL"/>
    <property type="match status" value="1"/>
</dbReference>
<feature type="transmembrane region" description="Helical" evidence="6">
    <location>
        <begin position="276"/>
        <end position="295"/>
    </location>
</feature>
<dbReference type="PANTHER" id="PTHR39087:SF2">
    <property type="entry name" value="UPF0104 MEMBRANE PROTEIN MJ1595"/>
    <property type="match status" value="1"/>
</dbReference>
<reference evidence="7 8" key="1">
    <citation type="submission" date="2019-10" db="EMBL/GenBank/DDBJ databases">
        <title>Paraburkholderia sp. isolated from nodules of Mimosa pudica from Brazilian Atlantic Forest soils.</title>
        <authorList>
            <person name="Paulitsch F."/>
            <person name="Hungria M."/>
            <person name="Dall'Agnol R."/>
        </authorList>
    </citation>
    <scope>NUCLEOTIDE SEQUENCE [LARGE SCALE GENOMIC DNA]</scope>
    <source>
        <strain evidence="7 8">CNPSo 3157</strain>
    </source>
</reference>
<keyword evidence="4 6" id="KW-1133">Transmembrane helix</keyword>
<dbReference type="InterPro" id="IPR022791">
    <property type="entry name" value="L-PG_synthase/AglD"/>
</dbReference>
<keyword evidence="3 6" id="KW-0812">Transmembrane</keyword>
<gene>
    <name evidence="7" type="ORF">GCT13_14740</name>
</gene>